<dbReference type="KEGG" id="mmet:MCMEM_0262"/>
<keyword evidence="2 3" id="KW-0802">TPR repeat</keyword>
<gene>
    <name evidence="4" type="ORF">MCMEM_0262</name>
</gene>
<name>A0A0E3WZI4_METMT</name>
<keyword evidence="1" id="KW-0677">Repeat</keyword>
<evidence type="ECO:0000256" key="3">
    <source>
        <dbReference type="PROSITE-ProRule" id="PRU00339"/>
    </source>
</evidence>
<evidence type="ECO:0000313" key="4">
    <source>
        <dbReference type="EMBL" id="AKB84315.1"/>
    </source>
</evidence>
<dbReference type="EMBL" id="CP009518">
    <property type="protein sequence ID" value="AKB84315.1"/>
    <property type="molecule type" value="Genomic_DNA"/>
</dbReference>
<reference evidence="4 5" key="1">
    <citation type="submission" date="2014-07" db="EMBL/GenBank/DDBJ databases">
        <title>Methanogenic archaea and the global carbon cycle.</title>
        <authorList>
            <person name="Henriksen J.R."/>
            <person name="Luke J."/>
            <person name="Reinhart S."/>
            <person name="Benedict M.N."/>
            <person name="Youngblut N.D."/>
            <person name="Metcalf M.E."/>
            <person name="Whitaker R.J."/>
            <person name="Metcalf W.W."/>
        </authorList>
    </citation>
    <scope>NUCLEOTIDE SEQUENCE [LARGE SCALE GENOMIC DNA]</scope>
    <source>
        <strain evidence="4 5">MM1</strain>
    </source>
</reference>
<evidence type="ECO:0000256" key="1">
    <source>
        <dbReference type="ARBA" id="ARBA00022737"/>
    </source>
</evidence>
<protein>
    <submittedName>
        <fullName evidence="4">TPR domain protein, putative component of TonB system</fullName>
    </submittedName>
</protein>
<dbReference type="AlphaFoldDB" id="A0A0E3WZI4"/>
<dbReference type="InterPro" id="IPR011990">
    <property type="entry name" value="TPR-like_helical_dom_sf"/>
</dbReference>
<dbReference type="STRING" id="1434104.MCMEM_0262"/>
<dbReference type="Pfam" id="PF13432">
    <property type="entry name" value="TPR_16"/>
    <property type="match status" value="2"/>
</dbReference>
<accession>A0A0E3WZI4</accession>
<dbReference type="InterPro" id="IPR050498">
    <property type="entry name" value="Ycf3"/>
</dbReference>
<dbReference type="HOGENOM" id="CLU_914024_0_0_2"/>
<keyword evidence="5" id="KW-1185">Reference proteome</keyword>
<feature type="repeat" description="TPR" evidence="3">
    <location>
        <begin position="108"/>
        <end position="141"/>
    </location>
</feature>
<dbReference type="SUPFAM" id="SSF48452">
    <property type="entry name" value="TPR-like"/>
    <property type="match status" value="2"/>
</dbReference>
<evidence type="ECO:0000313" key="5">
    <source>
        <dbReference type="Proteomes" id="UP000033048"/>
    </source>
</evidence>
<dbReference type="PANTHER" id="PTHR44858:SF1">
    <property type="entry name" value="UDP-N-ACETYLGLUCOSAMINE--PEPTIDE N-ACETYLGLUCOSAMINYLTRANSFERASE SPINDLY-RELATED"/>
    <property type="match status" value="1"/>
</dbReference>
<dbReference type="Proteomes" id="UP000033048">
    <property type="component" value="Chromosome"/>
</dbReference>
<dbReference type="PROSITE" id="PS50005">
    <property type="entry name" value="TPR"/>
    <property type="match status" value="1"/>
</dbReference>
<organism evidence="4 5">
    <name type="scientific">Methanococcoides methylutens MM1</name>
    <dbReference type="NCBI Taxonomy" id="1434104"/>
    <lineage>
        <taxon>Archaea</taxon>
        <taxon>Methanobacteriati</taxon>
        <taxon>Methanobacteriota</taxon>
        <taxon>Stenosarchaea group</taxon>
        <taxon>Methanomicrobia</taxon>
        <taxon>Methanosarcinales</taxon>
        <taxon>Methanosarcinaceae</taxon>
        <taxon>Methanococcoides</taxon>
    </lineage>
</organism>
<dbReference type="Pfam" id="PF13181">
    <property type="entry name" value="TPR_8"/>
    <property type="match status" value="1"/>
</dbReference>
<dbReference type="Gene3D" id="1.25.40.10">
    <property type="entry name" value="Tetratricopeptide repeat domain"/>
    <property type="match status" value="1"/>
</dbReference>
<sequence length="304" mass="34147">MSPQELADFLLNEVRLLCRESQHEQALDVVEQAIKHATDPTQAWLIKGQILFGLHLYDDAIKAAEEALKYGDNAEVLKLKGNVIATKGDLEGALETFNELEKLASDDPDTYFLKGSIFAEMGNMDEAIANFDRAIEVRPDMGHAWYNKAMVFFNQERYGAAINALDSAIEFMEDATEPIFIKGMAHRKLGQSKEALECFLTAAEMWEMRALVTNSQTVYLEALTAIENALEIDVTNIELWKKRGKLLYKLGHKEDARSILINTAELCVQEDNITDALATYDLLLELEPDNEEAQKAREDIGNIA</sequence>
<proteinExistence type="predicted"/>
<dbReference type="PROSITE" id="PS50293">
    <property type="entry name" value="TPR_REGION"/>
    <property type="match status" value="1"/>
</dbReference>
<dbReference type="PANTHER" id="PTHR44858">
    <property type="entry name" value="TETRATRICOPEPTIDE REPEAT PROTEIN 6"/>
    <property type="match status" value="1"/>
</dbReference>
<dbReference type="InterPro" id="IPR019734">
    <property type="entry name" value="TPR_rpt"/>
</dbReference>
<evidence type="ECO:0000256" key="2">
    <source>
        <dbReference type="ARBA" id="ARBA00022803"/>
    </source>
</evidence>
<dbReference type="SMART" id="SM00028">
    <property type="entry name" value="TPR"/>
    <property type="match status" value="7"/>
</dbReference>